<dbReference type="Proteomes" id="UP000789920">
    <property type="component" value="Unassembled WGS sequence"/>
</dbReference>
<evidence type="ECO:0000313" key="2">
    <source>
        <dbReference type="Proteomes" id="UP000789920"/>
    </source>
</evidence>
<feature type="non-terminal residue" evidence="1">
    <location>
        <position position="1"/>
    </location>
</feature>
<sequence length="44" mass="4825">KSYPNKLLLQTEPIEYNETPGESCPDESLSQTEPVECNGTPANT</sequence>
<keyword evidence="2" id="KW-1185">Reference proteome</keyword>
<accession>A0ACA9S3A0</accession>
<reference evidence="1" key="1">
    <citation type="submission" date="2021-06" db="EMBL/GenBank/DDBJ databases">
        <authorList>
            <person name="Kallberg Y."/>
            <person name="Tangrot J."/>
            <person name="Rosling A."/>
        </authorList>
    </citation>
    <scope>NUCLEOTIDE SEQUENCE</scope>
    <source>
        <strain evidence="1">MA461A</strain>
    </source>
</reference>
<proteinExistence type="predicted"/>
<evidence type="ECO:0000313" key="1">
    <source>
        <dbReference type="EMBL" id="CAG8824166.1"/>
    </source>
</evidence>
<dbReference type="EMBL" id="CAJVQC010088544">
    <property type="protein sequence ID" value="CAG8824166.1"/>
    <property type="molecule type" value="Genomic_DNA"/>
</dbReference>
<feature type="non-terminal residue" evidence="1">
    <location>
        <position position="44"/>
    </location>
</feature>
<protein>
    <submittedName>
        <fullName evidence="1">13287_t:CDS:1</fullName>
    </submittedName>
</protein>
<comment type="caution">
    <text evidence="1">The sequence shown here is derived from an EMBL/GenBank/DDBJ whole genome shotgun (WGS) entry which is preliminary data.</text>
</comment>
<organism evidence="1 2">
    <name type="scientific">Racocetra persica</name>
    <dbReference type="NCBI Taxonomy" id="160502"/>
    <lineage>
        <taxon>Eukaryota</taxon>
        <taxon>Fungi</taxon>
        <taxon>Fungi incertae sedis</taxon>
        <taxon>Mucoromycota</taxon>
        <taxon>Glomeromycotina</taxon>
        <taxon>Glomeromycetes</taxon>
        <taxon>Diversisporales</taxon>
        <taxon>Gigasporaceae</taxon>
        <taxon>Racocetra</taxon>
    </lineage>
</organism>
<name>A0ACA9S3A0_9GLOM</name>
<gene>
    <name evidence="1" type="ORF">RPERSI_LOCUS26178</name>
</gene>